<dbReference type="PANTHER" id="PTHR13070:SF0">
    <property type="entry name" value="TRNA-SPLICING ENDONUCLEASE SUBUNIT SEN34"/>
    <property type="match status" value="1"/>
</dbReference>
<evidence type="ECO:0000256" key="2">
    <source>
        <dbReference type="ARBA" id="ARBA00012573"/>
    </source>
</evidence>
<keyword evidence="3" id="KW-0819">tRNA processing</keyword>
<dbReference type="GO" id="GO:0000379">
    <property type="term" value="P:tRNA-type intron splice site recognition and cleavage"/>
    <property type="evidence" value="ECO:0007669"/>
    <property type="project" value="TreeGrafter"/>
</dbReference>
<feature type="compositionally biased region" description="Acidic residues" evidence="6">
    <location>
        <begin position="130"/>
        <end position="144"/>
    </location>
</feature>
<dbReference type="Gene3D" id="3.40.1350.10">
    <property type="match status" value="1"/>
</dbReference>
<keyword evidence="9" id="KW-0255">Endonuclease</keyword>
<feature type="region of interest" description="Disordered" evidence="6">
    <location>
        <begin position="106"/>
        <end position="164"/>
    </location>
</feature>
<feature type="domain" description="tRNA intron endonuclease catalytic" evidence="7">
    <location>
        <begin position="206"/>
        <end position="287"/>
    </location>
</feature>
<dbReference type="InterPro" id="IPR006676">
    <property type="entry name" value="tRNA_splic"/>
</dbReference>
<dbReference type="GO" id="GO:0003676">
    <property type="term" value="F:nucleic acid binding"/>
    <property type="evidence" value="ECO:0007669"/>
    <property type="project" value="InterPro"/>
</dbReference>
<dbReference type="InterPro" id="IPR059049">
    <property type="entry name" value="TSEN34_N"/>
</dbReference>
<name>A0AAW2YV47_9EUKA</name>
<dbReference type="InterPro" id="IPR036167">
    <property type="entry name" value="tRNA_intron_Endo_cat-like_sf"/>
</dbReference>
<protein>
    <recommendedName>
        <fullName evidence="2">tRNA-intron lyase</fullName>
        <ecNumber evidence="2">4.6.1.16</ecNumber>
    </recommendedName>
</protein>
<dbReference type="SUPFAM" id="SSF53032">
    <property type="entry name" value="tRNA-intron endonuclease catalytic domain-like"/>
    <property type="match status" value="1"/>
</dbReference>
<dbReference type="NCBIfam" id="TIGR00324">
    <property type="entry name" value="endA"/>
    <property type="match status" value="1"/>
</dbReference>
<keyword evidence="9" id="KW-0378">Hydrolase</keyword>
<evidence type="ECO:0000256" key="3">
    <source>
        <dbReference type="ARBA" id="ARBA00022694"/>
    </source>
</evidence>
<dbReference type="EMBL" id="JAOPGA020000625">
    <property type="protein sequence ID" value="KAL0480097.1"/>
    <property type="molecule type" value="Genomic_DNA"/>
</dbReference>
<evidence type="ECO:0000256" key="5">
    <source>
        <dbReference type="ARBA" id="ARBA00034031"/>
    </source>
</evidence>
<sequence length="327" mass="37253">MEEAPLPLIVYNVDGRDQCIVYDTNTIYTLHTKYRITSALMGTLPNQLMQNNFFTKPAIISPDAATVALENGWIRIVEDSRCKIPAKVYPALDIDEFLRKINDPPAETTQVDQELPQEVPTNDENKDEQQDVEEVTNQDVDMSEQDQPTLDGADAQVEQPATKKVKLTEKKPFVDRAPHSLAPTDPHMEQLVDVKWTYPRTHAEKLRYAVYKDLHDKKYYLTAGDKFGCDYLAYKNDTLLVHSEWMVFVVDSKEAISTLAVISIGRMSNTSHKTAVYATVEDGAVKYITINWFSNLQPLKEYKSYVIKNKESADEVKEEPVTKDIID</sequence>
<dbReference type="Pfam" id="PF01974">
    <property type="entry name" value="tRNA_int_endo"/>
    <property type="match status" value="1"/>
</dbReference>
<dbReference type="CDD" id="cd22363">
    <property type="entry name" value="tRNA-intron_lyase_C"/>
    <property type="match status" value="1"/>
</dbReference>
<dbReference type="PANTHER" id="PTHR13070">
    <property type="entry name" value="TRNA-SPLICING ENDONUCLEASE SUBUNIT SEN34-RELATED"/>
    <property type="match status" value="1"/>
</dbReference>
<comment type="catalytic activity">
    <reaction evidence="5">
        <text>pretRNA = a 3'-half-tRNA molecule with a 5'-OH end + a 5'-half-tRNA molecule with a 2',3'-cyclic phosphate end + an intron with a 2',3'-cyclic phosphate and a 5'-hydroxyl terminus.</text>
        <dbReference type="EC" id="4.6.1.16"/>
    </reaction>
</comment>
<dbReference type="EC" id="4.6.1.16" evidence="2"/>
<keyword evidence="4" id="KW-0456">Lyase</keyword>
<feature type="domain" description="TSEN34 N-terminal" evidence="8">
    <location>
        <begin position="16"/>
        <end position="79"/>
    </location>
</feature>
<evidence type="ECO:0000259" key="7">
    <source>
        <dbReference type="Pfam" id="PF01974"/>
    </source>
</evidence>
<evidence type="ECO:0000313" key="9">
    <source>
        <dbReference type="EMBL" id="KAL0480097.1"/>
    </source>
</evidence>
<dbReference type="GO" id="GO:0000213">
    <property type="term" value="F:tRNA-intron lyase activity"/>
    <property type="evidence" value="ECO:0007669"/>
    <property type="project" value="UniProtKB-EC"/>
</dbReference>
<dbReference type="AlphaFoldDB" id="A0AAW2YV47"/>
<dbReference type="InterPro" id="IPR011856">
    <property type="entry name" value="tRNA_endonuc-like_dom_sf"/>
</dbReference>
<evidence type="ECO:0000313" key="10">
    <source>
        <dbReference type="Proteomes" id="UP001431209"/>
    </source>
</evidence>
<organism evidence="9 10">
    <name type="scientific">Acrasis kona</name>
    <dbReference type="NCBI Taxonomy" id="1008807"/>
    <lineage>
        <taxon>Eukaryota</taxon>
        <taxon>Discoba</taxon>
        <taxon>Heterolobosea</taxon>
        <taxon>Tetramitia</taxon>
        <taxon>Eutetramitia</taxon>
        <taxon>Acrasidae</taxon>
        <taxon>Acrasis</taxon>
    </lineage>
</organism>
<accession>A0AAW2YV47</accession>
<dbReference type="InterPro" id="IPR006677">
    <property type="entry name" value="tRNA_intron_Endonuc_cat-like"/>
</dbReference>
<dbReference type="Proteomes" id="UP001431209">
    <property type="component" value="Unassembled WGS sequence"/>
</dbReference>
<dbReference type="Pfam" id="PF26577">
    <property type="entry name" value="TSEN34_N"/>
    <property type="match status" value="1"/>
</dbReference>
<comment type="similarity">
    <text evidence="1">Belongs to the tRNA-intron endonuclease family.</text>
</comment>
<evidence type="ECO:0000259" key="8">
    <source>
        <dbReference type="Pfam" id="PF26577"/>
    </source>
</evidence>
<reference evidence="9 10" key="1">
    <citation type="submission" date="2024-03" db="EMBL/GenBank/DDBJ databases">
        <title>The Acrasis kona genome and developmental transcriptomes reveal deep origins of eukaryotic multicellular pathways.</title>
        <authorList>
            <person name="Sheikh S."/>
            <person name="Fu C.-J."/>
            <person name="Brown M.W."/>
            <person name="Baldauf S.L."/>
        </authorList>
    </citation>
    <scope>NUCLEOTIDE SEQUENCE [LARGE SCALE GENOMIC DNA]</scope>
    <source>
        <strain evidence="9 10">ATCC MYA-3509</strain>
    </source>
</reference>
<gene>
    <name evidence="9" type="ORF">AKO1_007282</name>
</gene>
<proteinExistence type="inferred from homology"/>
<comment type="caution">
    <text evidence="9">The sequence shown here is derived from an EMBL/GenBank/DDBJ whole genome shotgun (WGS) entry which is preliminary data.</text>
</comment>
<evidence type="ECO:0000256" key="1">
    <source>
        <dbReference type="ARBA" id="ARBA00008078"/>
    </source>
</evidence>
<keyword evidence="9" id="KW-0540">Nuclease</keyword>
<evidence type="ECO:0000256" key="6">
    <source>
        <dbReference type="SAM" id="MobiDB-lite"/>
    </source>
</evidence>
<dbReference type="GO" id="GO:0005634">
    <property type="term" value="C:nucleus"/>
    <property type="evidence" value="ECO:0007669"/>
    <property type="project" value="UniProtKB-ARBA"/>
</dbReference>
<evidence type="ECO:0000256" key="4">
    <source>
        <dbReference type="ARBA" id="ARBA00023239"/>
    </source>
</evidence>
<keyword evidence="10" id="KW-1185">Reference proteome</keyword>